<dbReference type="InParanoid" id="A0A0C3BZ57"/>
<dbReference type="AlphaFoldDB" id="A0A0C3BZ57"/>
<reference evidence="1 2" key="1">
    <citation type="submission" date="2014-04" db="EMBL/GenBank/DDBJ databases">
        <authorList>
            <consortium name="DOE Joint Genome Institute"/>
            <person name="Kuo A."/>
            <person name="Tarkka M."/>
            <person name="Buscot F."/>
            <person name="Kohler A."/>
            <person name="Nagy L.G."/>
            <person name="Floudas D."/>
            <person name="Copeland A."/>
            <person name="Barry K.W."/>
            <person name="Cichocki N."/>
            <person name="Veneault-Fourrey C."/>
            <person name="LaButti K."/>
            <person name="Lindquist E.A."/>
            <person name="Lipzen A."/>
            <person name="Lundell T."/>
            <person name="Morin E."/>
            <person name="Murat C."/>
            <person name="Sun H."/>
            <person name="Tunlid A."/>
            <person name="Henrissat B."/>
            <person name="Grigoriev I.V."/>
            <person name="Hibbett D.S."/>
            <person name="Martin F."/>
            <person name="Nordberg H.P."/>
            <person name="Cantor M.N."/>
            <person name="Hua S.X."/>
        </authorList>
    </citation>
    <scope>NUCLEOTIDE SEQUENCE [LARGE SCALE GENOMIC DNA]</scope>
    <source>
        <strain evidence="1 2">F 1598</strain>
    </source>
</reference>
<gene>
    <name evidence="1" type="ORF">PILCRDRAFT_809815</name>
</gene>
<keyword evidence="2" id="KW-1185">Reference proteome</keyword>
<dbReference type="Proteomes" id="UP000054166">
    <property type="component" value="Unassembled WGS sequence"/>
</dbReference>
<organism evidence="1 2">
    <name type="scientific">Piloderma croceum (strain F 1598)</name>
    <dbReference type="NCBI Taxonomy" id="765440"/>
    <lineage>
        <taxon>Eukaryota</taxon>
        <taxon>Fungi</taxon>
        <taxon>Dikarya</taxon>
        <taxon>Basidiomycota</taxon>
        <taxon>Agaricomycotina</taxon>
        <taxon>Agaricomycetes</taxon>
        <taxon>Agaricomycetidae</taxon>
        <taxon>Atheliales</taxon>
        <taxon>Atheliaceae</taxon>
        <taxon>Piloderma</taxon>
    </lineage>
</organism>
<evidence type="ECO:0000313" key="1">
    <source>
        <dbReference type="EMBL" id="KIM91838.1"/>
    </source>
</evidence>
<name>A0A0C3BZ57_PILCF</name>
<accession>A0A0C3BZ57</accession>
<dbReference type="HOGENOM" id="CLU_3051130_0_0_1"/>
<reference evidence="2" key="2">
    <citation type="submission" date="2015-01" db="EMBL/GenBank/DDBJ databases">
        <title>Evolutionary Origins and Diversification of the Mycorrhizal Mutualists.</title>
        <authorList>
            <consortium name="DOE Joint Genome Institute"/>
            <consortium name="Mycorrhizal Genomics Consortium"/>
            <person name="Kohler A."/>
            <person name="Kuo A."/>
            <person name="Nagy L.G."/>
            <person name="Floudas D."/>
            <person name="Copeland A."/>
            <person name="Barry K.W."/>
            <person name="Cichocki N."/>
            <person name="Veneault-Fourrey C."/>
            <person name="LaButti K."/>
            <person name="Lindquist E.A."/>
            <person name="Lipzen A."/>
            <person name="Lundell T."/>
            <person name="Morin E."/>
            <person name="Murat C."/>
            <person name="Riley R."/>
            <person name="Ohm R."/>
            <person name="Sun H."/>
            <person name="Tunlid A."/>
            <person name="Henrissat B."/>
            <person name="Grigoriev I.V."/>
            <person name="Hibbett D.S."/>
            <person name="Martin F."/>
        </authorList>
    </citation>
    <scope>NUCLEOTIDE SEQUENCE [LARGE SCALE GENOMIC DNA]</scope>
    <source>
        <strain evidence="2">F 1598</strain>
    </source>
</reference>
<dbReference type="EMBL" id="KN832970">
    <property type="protein sequence ID" value="KIM91838.1"/>
    <property type="molecule type" value="Genomic_DNA"/>
</dbReference>
<protein>
    <submittedName>
        <fullName evidence="1">Uncharacterized protein</fullName>
    </submittedName>
</protein>
<sequence length="54" mass="5699">MMATWLTSAALGFTTVASVLFGHQMPIEVLLLPVAALFAFPQLRSTLPGIPDGV</sequence>
<proteinExistence type="predicted"/>
<evidence type="ECO:0000313" key="2">
    <source>
        <dbReference type="Proteomes" id="UP000054166"/>
    </source>
</evidence>